<feature type="transmembrane region" description="Helical" evidence="6">
    <location>
        <begin position="27"/>
        <end position="56"/>
    </location>
</feature>
<organism evidence="7 8">
    <name type="scientific">Stecheria intestinalis</name>
    <dbReference type="NCBI Taxonomy" id="2606630"/>
    <lineage>
        <taxon>Bacteria</taxon>
        <taxon>Bacillati</taxon>
        <taxon>Bacillota</taxon>
        <taxon>Erysipelotrichia</taxon>
        <taxon>Erysipelotrichales</taxon>
        <taxon>Erysipelotrichaceae</taxon>
        <taxon>Stecheria</taxon>
    </lineage>
</organism>
<comment type="caution">
    <text evidence="7">The sequence shown here is derived from an EMBL/GenBank/DDBJ whole genome shotgun (WGS) entry which is preliminary data.</text>
</comment>
<accession>A0A7X2NRQ5</accession>
<feature type="transmembrane region" description="Helical" evidence="6">
    <location>
        <begin position="253"/>
        <end position="272"/>
    </location>
</feature>
<evidence type="ECO:0000256" key="5">
    <source>
        <dbReference type="ARBA" id="ARBA00023136"/>
    </source>
</evidence>
<keyword evidence="4 6" id="KW-1133">Transmembrane helix</keyword>
<keyword evidence="2" id="KW-1003">Cell membrane</keyword>
<dbReference type="Pfam" id="PF02361">
    <property type="entry name" value="CbiQ"/>
    <property type="match status" value="1"/>
</dbReference>
<name>A0A7X2NRQ5_9FIRM</name>
<evidence type="ECO:0000256" key="2">
    <source>
        <dbReference type="ARBA" id="ARBA00022475"/>
    </source>
</evidence>
<dbReference type="PANTHER" id="PTHR34857:SF2">
    <property type="entry name" value="SLL0384 PROTEIN"/>
    <property type="match status" value="1"/>
</dbReference>
<feature type="transmembrane region" description="Helical" evidence="6">
    <location>
        <begin position="68"/>
        <end position="86"/>
    </location>
</feature>
<dbReference type="RefSeq" id="WP_154504015.1">
    <property type="nucleotide sequence ID" value="NZ_VUMN01000009.1"/>
</dbReference>
<evidence type="ECO:0000313" key="8">
    <source>
        <dbReference type="Proteomes" id="UP000461880"/>
    </source>
</evidence>
<evidence type="ECO:0000256" key="3">
    <source>
        <dbReference type="ARBA" id="ARBA00022692"/>
    </source>
</evidence>
<reference evidence="7 8" key="1">
    <citation type="submission" date="2019-08" db="EMBL/GenBank/DDBJ databases">
        <title>In-depth cultivation of the pig gut microbiome towards novel bacterial diversity and tailored functional studies.</title>
        <authorList>
            <person name="Wylensek D."/>
            <person name="Hitch T.C.A."/>
            <person name="Clavel T."/>
        </authorList>
    </citation>
    <scope>NUCLEOTIDE SEQUENCE [LARGE SCALE GENOMIC DNA]</scope>
    <source>
        <strain evidence="7 8">Oil+RF-744-GAM-WT-6</strain>
    </source>
</reference>
<dbReference type="PANTHER" id="PTHR34857">
    <property type="entry name" value="SLL0384 PROTEIN"/>
    <property type="match status" value="1"/>
</dbReference>
<dbReference type="EMBL" id="VUMN01000009">
    <property type="protein sequence ID" value="MSS58299.1"/>
    <property type="molecule type" value="Genomic_DNA"/>
</dbReference>
<dbReference type="Proteomes" id="UP000461880">
    <property type="component" value="Unassembled WGS sequence"/>
</dbReference>
<comment type="subcellular location">
    <subcellularLocation>
        <location evidence="1">Membrane</location>
        <topology evidence="1">Multi-pass membrane protein</topology>
    </subcellularLocation>
</comment>
<dbReference type="CDD" id="cd16914">
    <property type="entry name" value="EcfT"/>
    <property type="match status" value="1"/>
</dbReference>
<keyword evidence="3 6" id="KW-0812">Transmembrane</keyword>
<proteinExistence type="predicted"/>
<keyword evidence="8" id="KW-1185">Reference proteome</keyword>
<evidence type="ECO:0000256" key="6">
    <source>
        <dbReference type="SAM" id="Phobius"/>
    </source>
</evidence>
<dbReference type="GO" id="GO:0005886">
    <property type="term" value="C:plasma membrane"/>
    <property type="evidence" value="ECO:0007669"/>
    <property type="project" value="UniProtKB-ARBA"/>
</dbReference>
<dbReference type="InterPro" id="IPR003339">
    <property type="entry name" value="ABC/ECF_trnsptr_transmembrane"/>
</dbReference>
<dbReference type="AlphaFoldDB" id="A0A7X2NRQ5"/>
<evidence type="ECO:0000256" key="1">
    <source>
        <dbReference type="ARBA" id="ARBA00004141"/>
    </source>
</evidence>
<evidence type="ECO:0000313" key="7">
    <source>
        <dbReference type="EMBL" id="MSS58299.1"/>
    </source>
</evidence>
<gene>
    <name evidence="7" type="ORF">FYJ51_05210</name>
</gene>
<protein>
    <submittedName>
        <fullName evidence="7">Energy-coupling factor transporter transmembrane protein EcfT</fullName>
    </submittedName>
</protein>
<evidence type="ECO:0000256" key="4">
    <source>
        <dbReference type="ARBA" id="ARBA00022989"/>
    </source>
</evidence>
<sequence>MNNRLFINLHPGTTYIDKLTGKTKVRLFLLFIVILIATWDLRIILPLFVLFLIALLSLHPSWKRIRPLVIFVVAVNLLNLFLMWLVEPDYGLQMVGGSTILFRFNSYAIVTRETMWYFLVRFMKFMATFLVSLVFIQSITPSELAAGLYSIRMPYKGCFIVELAFRYIPDIARDFSNIKISMQARGMELDSRKTKLSTRLKQNVLILAPLIITSFDRVGNIANAMDLRGFGKGKTRTYYSEHEDTPGDRQMRIVILFQIVLFVLLVIHNIRFGSDLIWSPWY</sequence>
<keyword evidence="5 6" id="KW-0472">Membrane</keyword>
<dbReference type="InterPro" id="IPR051611">
    <property type="entry name" value="ECF_transporter_component"/>
</dbReference>
<feature type="transmembrane region" description="Helical" evidence="6">
    <location>
        <begin position="115"/>
        <end position="136"/>
    </location>
</feature>